<dbReference type="RefSeq" id="WP_083834082.1">
    <property type="nucleotide sequence ID" value="NZ_JAWXXV010000001.1"/>
</dbReference>
<reference evidence="2 3" key="1">
    <citation type="submission" date="2023-11" db="EMBL/GenBank/DDBJ databases">
        <title>MicrobeMod: A computational toolkit for identifying prokaryotic methylation and restriction-modification with nanopore sequencing.</title>
        <authorList>
            <person name="Crits-Christoph A."/>
            <person name="Kang S.C."/>
            <person name="Lee H."/>
            <person name="Ostrov N."/>
        </authorList>
    </citation>
    <scope>NUCLEOTIDE SEQUENCE [LARGE SCALE GENOMIC DNA]</scope>
    <source>
        <strain evidence="2 3">ATCC 14820</strain>
    </source>
</reference>
<comment type="caution">
    <text evidence="2">The sequence shown here is derived from an EMBL/GenBank/DDBJ whole genome shotgun (WGS) entry which is preliminary data.</text>
</comment>
<accession>A0ABU4PKS0</accession>
<dbReference type="PANTHER" id="PTHR12461:SF105">
    <property type="entry name" value="HYPOXIA-INDUCIBLE FACTOR 1-ALPHA INHIBITOR"/>
    <property type="match status" value="1"/>
</dbReference>
<name>A0ABU4PKS0_9SPHN</name>
<dbReference type="Pfam" id="PF19541">
    <property type="entry name" value="DUF6065"/>
    <property type="match status" value="1"/>
</dbReference>
<dbReference type="SUPFAM" id="SSF51197">
    <property type="entry name" value="Clavaminate synthase-like"/>
    <property type="match status" value="1"/>
</dbReference>
<evidence type="ECO:0000313" key="2">
    <source>
        <dbReference type="EMBL" id="MDX5983678.1"/>
    </source>
</evidence>
<dbReference type="InterPro" id="IPR045709">
    <property type="entry name" value="DUF6065"/>
</dbReference>
<protein>
    <submittedName>
        <fullName evidence="2">DUF6065 family protein</fullName>
    </submittedName>
</protein>
<dbReference type="EMBL" id="JAWXXV010000001">
    <property type="protein sequence ID" value="MDX5983678.1"/>
    <property type="molecule type" value="Genomic_DNA"/>
</dbReference>
<evidence type="ECO:0000259" key="1">
    <source>
        <dbReference type="PROSITE" id="PS51184"/>
    </source>
</evidence>
<keyword evidence="3" id="KW-1185">Reference proteome</keyword>
<evidence type="ECO:0000313" key="3">
    <source>
        <dbReference type="Proteomes" id="UP001279660"/>
    </source>
</evidence>
<organism evidence="2 3">
    <name type="scientific">Sphingomonas echinoides</name>
    <dbReference type="NCBI Taxonomy" id="59803"/>
    <lineage>
        <taxon>Bacteria</taxon>
        <taxon>Pseudomonadati</taxon>
        <taxon>Pseudomonadota</taxon>
        <taxon>Alphaproteobacteria</taxon>
        <taxon>Sphingomonadales</taxon>
        <taxon>Sphingomonadaceae</taxon>
        <taxon>Sphingomonas</taxon>
    </lineage>
</organism>
<dbReference type="Pfam" id="PF13621">
    <property type="entry name" value="Cupin_8"/>
    <property type="match status" value="1"/>
</dbReference>
<proteinExistence type="predicted"/>
<dbReference type="SMART" id="SM00558">
    <property type="entry name" value="JmjC"/>
    <property type="match status" value="1"/>
</dbReference>
<dbReference type="Gene3D" id="2.60.120.650">
    <property type="entry name" value="Cupin"/>
    <property type="match status" value="1"/>
</dbReference>
<dbReference type="PROSITE" id="PS51184">
    <property type="entry name" value="JMJC"/>
    <property type="match status" value="1"/>
</dbReference>
<dbReference type="InterPro" id="IPR003347">
    <property type="entry name" value="JmjC_dom"/>
</dbReference>
<feature type="domain" description="JmjC" evidence="1">
    <location>
        <begin position="394"/>
        <end position="551"/>
    </location>
</feature>
<dbReference type="InterPro" id="IPR041667">
    <property type="entry name" value="Cupin_8"/>
</dbReference>
<sequence length="551" mass="61640">MDLICYLFPNWAPRIRSANSRRDWMDNSVESFAYRCLPLSIANAHGWEILSPCGFEAVWNGGPNPDDVAIRVDEGTAHPIVPVALFGQATLTFHVEGIMRTPPGWNLWVGGCPNIAKDGIAPLSGIIETDWSPYSFTMNWRFTRANHPVRFEENEPFCFFFPVQRQLIEAVQPHFQSIEAAPELKAQYQEWSQSRDAFQADVAAHPPSKPSDKWQKLYYRGVDANGEAQVDDHKSKLRIGDFDSTAAAGYASPKCPVAHSARGQQTAAAPAPDAPTVALSKCDWMIRTQAELRGLSPAASGIFRKEGVTGQMFLDEYYARNHPVVLANAVAEWPAHKLWSPTYLRTKIGDALIEAQVGRTSDPQFERYKDAHKQTLPFSAFVDQIMCSGAGNDLYVTAYNSASNRDALSILHDDLGMIEGIIDPLAENARGMMWIGPADTFTPLHHDLTNNLLLQITGRKRVIMAAPSDTWRLYNDHHVFSEIIDLQRSDLDFERFPLLQGVTLHEIILEPGDALFLPVGWWHQVTALDFSVSITHTNFVWPNDAHSTYPT</sequence>
<gene>
    <name evidence="2" type="ORF">SIL82_05345</name>
</gene>
<dbReference type="Proteomes" id="UP001279660">
    <property type="component" value="Unassembled WGS sequence"/>
</dbReference>
<dbReference type="PANTHER" id="PTHR12461">
    <property type="entry name" value="HYPOXIA-INDUCIBLE FACTOR 1 ALPHA INHIBITOR-RELATED"/>
    <property type="match status" value="1"/>
</dbReference>